<evidence type="ECO:0000256" key="1">
    <source>
        <dbReference type="ARBA" id="ARBA00008304"/>
    </source>
</evidence>
<sequence length="2164" mass="238055">MPPTSKPTTPSAAPIPNGIPDVFIIDEQKIQPSENTEKQELYVLQWLAQVERESKAVDVEILKKAQPIIEKTLFRLISLATAKPRRPIRFLIGRCYVILYTRGDTRTLFDSVTALHSLIGANKNIDKETRIAAIATTGAIMGTSGGKILSLFAETALIFLKVLKSSSSPLLLRLETITAFTLLLKGAGKAATDQILKDLMKQLRNGLVDKALVVRVASAQCMQAVIQHATQTFTQHDIEGLLQHCYKAFDNSTFPVRRAISSLCATLLVFTQSQATVDPSKPNVKHASTGEGSKKTEEALGKGVTLMSMEEMLGQLSSCYNRPNAPRELRTGIIETYATLFVLLGTEFVEANYAVITKHILCEMLDSNKITTASEGAYLRSQVNFLLHHTIGKRLLSEQGQANAIRLLVSNWIKKWPPLMANQSAPNKDILICVTNLVSELVCELEGASSSVQNVLVEPLFVLLTHTSFSVQMAAVWCIRCVCNALPTNLLYLLPKSLNLLEKNLGNLTNQATTVKVFQRTIAYSYTVAAIMSVFPAHPIYTSFELSARAMALANQLIKQTNKDPKIASVQVQVAWTLIGSIMCLGPNLVKIHLPQLLLLWKSALPKPTGKEANAIRSEPEWSFLFHTRECVTGSIYSFLAHNSQSLVTLDIAKRIAALLNNTLAFLQTAPATFTATIMSPCTPYETRLIDQFYSLRRRIFQCFITIRPLLSTYESSLSSLLRNSLSVFTEPDRISPSSGAHHQVTATVPGQFVSVWNAADGHGYGVTSKMQGYHVDVASQSEDGSDESTNSGKEWMTKDRFERIEELLERPVIGSLELDPFYAYTNITNYDSGTSQQQQIQQQSLHSKKKYVIPQPASPSTSYINASIELFATLFANQPAPIQESTFELMVKVVKDPKLEKNSPKRAAVLVNIVVALLGAFKNIMALSKKRKGESIAFSPRATQLAQEILMEVVIHPDPYLRNAASETIGRLTSIVGGSFVAAQMQLLVDLVVSNRDPDVRAGCALAIGYIYTHVGGMAAAAHLKTIVGILLSLSSDPHPVVHAWALEAMAMTVSAAGLMFSGYVNSTLGMVAKLYLSETHEPGSGSIAVTNAGMSVGFTAYQEFGRIIYELIGTLGPELQASSKVRELCLNMVEELKLEPDERVNVEAIRCIQHFLMFAPKYLDTRELVPYLQSQITSLHLPLKKAAVTCLYQLVQRDSELVFKAAQPGLDTELFKMLDTDPQLSDVKNVIRSWLQETAVAEPSIWVNITKRIVTGSSGSAGAVDGTVKSAPTAVRERSASDDADDDNDFGDDDADGFVDDEDNADIATTVADASGITAKLSVNVEIPPRWRTQLFALECLQQTIELIYASGIREHFDLILARKRRQQAGLGDFLVFRVPDLIRLSFTAATAHVNELRLAGINLLKVVIERFSNTLDADLEDMLLLEQYSAQIGAALTPAFGADSSSEIVSAAVRVCAIYVGSGIVKDLYQLGRVLKLLISALDRCKGESKLTGVGEVKDLSPHASVMVKLSVLNAWAELQVASQKQAYLKQVLQPNLPVLSPMWLRALQDYARIRLESDIVALSSRSTDRIQASSNSGIDSMYSAATKDVVLPYYRRSWLKIMEAVATLIETNAPSMTEAINSNPDSEQSDDHPSNLFYILFGLCIESLSRISSSSSNRYDNSTIPICLRALRTFVQPSLAGRQFVPKSVFLELMNVFDRLIQTEGYRIQLIIIEIIQRLIQSYGTAYLCNDLEGETDYHIMDVTLDPDAFPATAKLYYLLRLLINVFLQSVPKLSNKPASSRRSAHGSRENLPLLLGPSLDTLALLVGITPKSYKVDLLAICFYIFSEILTEIKFETTLAPRVLVSLKTVFHNFESDLTTDSVNSLSRVTCAVIHTLLDDFFESQLHRIKSVASQKNRLLAVVLIMTGCPSATLRDGEGIHVFVNTLKQSLASDNAELSITAHQCLRNFISLPEKKSSVPALASLGQAIVTLTLSFIIERILGFKDSKNTLTDVLVTELNEDTKTLLSLLGGVAEDQKPLVLSIILPTLTYLLDNPPYNGHETKVHEATLAHLLAIATSTPAVFRDTVSKLPSNVKTKLESAMRYSILASQEQQQKQQQKEQQMRAAYEDTDDNRGGAANAVEPNDIDGHAEQAATDDVALPSAAKYSETWIYWRLDFSR</sequence>
<dbReference type="EMBL" id="DF836630">
    <property type="protein sequence ID" value="GAN10302.1"/>
    <property type="molecule type" value="Genomic_DNA"/>
</dbReference>
<dbReference type="Pfam" id="PF20210">
    <property type="entry name" value="Laa1_Sip1_HTR5"/>
    <property type="match status" value="1"/>
</dbReference>
<dbReference type="Pfam" id="PF25468">
    <property type="entry name" value="HEAT_HEATR5A"/>
    <property type="match status" value="1"/>
</dbReference>
<gene>
    <name evidence="4" type="ORF">MAM1_0341c09840</name>
</gene>
<dbReference type="SUPFAM" id="SSF48371">
    <property type="entry name" value="ARM repeat"/>
    <property type="match status" value="4"/>
</dbReference>
<proteinExistence type="inferred from homology"/>
<dbReference type="InterPro" id="IPR046837">
    <property type="entry name" value="Laa1/Sip1/HEATR5-like_HEAT"/>
</dbReference>
<dbReference type="OrthoDB" id="192608at2759"/>
<dbReference type="GO" id="GO:0030139">
    <property type="term" value="C:endocytic vesicle"/>
    <property type="evidence" value="ECO:0007669"/>
    <property type="project" value="TreeGrafter"/>
</dbReference>
<dbReference type="Gene3D" id="1.25.10.10">
    <property type="entry name" value="Leucine-rich Repeat Variant"/>
    <property type="match status" value="3"/>
</dbReference>
<dbReference type="Pfam" id="PF25808">
    <property type="entry name" value="TPR_LAA1_C"/>
    <property type="match status" value="1"/>
</dbReference>
<evidence type="ECO:0000259" key="3">
    <source>
        <dbReference type="Pfam" id="PF25808"/>
    </source>
</evidence>
<dbReference type="InterPro" id="IPR057981">
    <property type="entry name" value="TPR_LAA1-like_C"/>
</dbReference>
<dbReference type="InterPro" id="IPR011989">
    <property type="entry name" value="ARM-like"/>
</dbReference>
<protein>
    <submittedName>
        <fullName evidence="4">ARM repeat-containing protein</fullName>
    </submittedName>
</protein>
<dbReference type="InterPro" id="IPR016024">
    <property type="entry name" value="ARM-type_fold"/>
</dbReference>
<dbReference type="GO" id="GO:0008104">
    <property type="term" value="P:intracellular protein localization"/>
    <property type="evidence" value="ECO:0007669"/>
    <property type="project" value="TreeGrafter"/>
</dbReference>
<reference evidence="4" key="1">
    <citation type="submission" date="2014-09" db="EMBL/GenBank/DDBJ databases">
        <title>Draft genome sequence of an oleaginous Mucoromycotina fungus Mucor ambiguus NBRC6742.</title>
        <authorList>
            <person name="Takeda I."/>
            <person name="Yamane N."/>
            <person name="Morita T."/>
            <person name="Tamano K."/>
            <person name="Machida M."/>
            <person name="Baker S."/>
            <person name="Koike H."/>
        </authorList>
    </citation>
    <scope>NUCLEOTIDE SEQUENCE</scope>
    <source>
        <strain evidence="4">NBRC 6742</strain>
    </source>
</reference>
<feature type="domain" description="LAA1-like C-terminal TPR repeats" evidence="3">
    <location>
        <begin position="1924"/>
        <end position="2099"/>
    </location>
</feature>
<dbReference type="PANTHER" id="PTHR21663">
    <property type="entry name" value="HYPOTHETICAL HEAT DOMAIN-CONTAINING"/>
    <property type="match status" value="1"/>
</dbReference>
<feature type="region of interest" description="Disordered" evidence="2">
    <location>
        <begin position="1260"/>
        <end position="1297"/>
    </location>
</feature>
<feature type="compositionally biased region" description="Acidic residues" evidence="2">
    <location>
        <begin position="1284"/>
        <end position="1297"/>
    </location>
</feature>
<dbReference type="GO" id="GO:0005794">
    <property type="term" value="C:Golgi apparatus"/>
    <property type="evidence" value="ECO:0007669"/>
    <property type="project" value="TreeGrafter"/>
</dbReference>
<feature type="region of interest" description="Disordered" evidence="2">
    <location>
        <begin position="2094"/>
        <end position="2128"/>
    </location>
</feature>
<dbReference type="GO" id="GO:0005829">
    <property type="term" value="C:cytosol"/>
    <property type="evidence" value="ECO:0007669"/>
    <property type="project" value="GOC"/>
</dbReference>
<evidence type="ECO:0000313" key="4">
    <source>
        <dbReference type="EMBL" id="GAN10302.1"/>
    </source>
</evidence>
<dbReference type="PANTHER" id="PTHR21663:SF0">
    <property type="entry name" value="HEAT REPEAT-CONTAINING PROTEIN 5B"/>
    <property type="match status" value="1"/>
</dbReference>
<dbReference type="Proteomes" id="UP000053815">
    <property type="component" value="Unassembled WGS sequence"/>
</dbReference>
<dbReference type="GO" id="GO:0016020">
    <property type="term" value="C:membrane"/>
    <property type="evidence" value="ECO:0007669"/>
    <property type="project" value="TreeGrafter"/>
</dbReference>
<keyword evidence="5" id="KW-1185">Reference proteome</keyword>
<dbReference type="GO" id="GO:0042147">
    <property type="term" value="P:retrograde transport, endosome to Golgi"/>
    <property type="evidence" value="ECO:0007669"/>
    <property type="project" value="TreeGrafter"/>
</dbReference>
<evidence type="ECO:0000256" key="2">
    <source>
        <dbReference type="SAM" id="MobiDB-lite"/>
    </source>
</evidence>
<dbReference type="GO" id="GO:0006897">
    <property type="term" value="P:endocytosis"/>
    <property type="evidence" value="ECO:0007669"/>
    <property type="project" value="TreeGrafter"/>
</dbReference>
<accession>A0A0C9N2Q0</accession>
<dbReference type="InterPro" id="IPR040108">
    <property type="entry name" value="Laa1/Sip1/HEATR5"/>
</dbReference>
<organism evidence="4">
    <name type="scientific">Mucor ambiguus</name>
    <dbReference type="NCBI Taxonomy" id="91626"/>
    <lineage>
        <taxon>Eukaryota</taxon>
        <taxon>Fungi</taxon>
        <taxon>Fungi incertae sedis</taxon>
        <taxon>Mucoromycota</taxon>
        <taxon>Mucoromycotina</taxon>
        <taxon>Mucoromycetes</taxon>
        <taxon>Mucorales</taxon>
        <taxon>Mucorineae</taxon>
        <taxon>Mucoraceae</taxon>
        <taxon>Mucor</taxon>
    </lineage>
</organism>
<name>A0A0C9N2Q0_9FUNG</name>
<comment type="similarity">
    <text evidence="1">Belongs to the HEATR5 family.</text>
</comment>
<dbReference type="STRING" id="91626.A0A0C9N2Q0"/>
<evidence type="ECO:0000313" key="5">
    <source>
        <dbReference type="Proteomes" id="UP000053815"/>
    </source>
</evidence>